<dbReference type="InterPro" id="IPR029018">
    <property type="entry name" value="Hex-like_dom2"/>
</dbReference>
<keyword evidence="2" id="KW-0378">Hydrolase</keyword>
<dbReference type="SUPFAM" id="SSF49899">
    <property type="entry name" value="Concanavalin A-like lectins/glucanases"/>
    <property type="match status" value="1"/>
</dbReference>
<keyword evidence="7" id="KW-1185">Reference proteome</keyword>
<evidence type="ECO:0000313" key="7">
    <source>
        <dbReference type="Proteomes" id="UP000676386"/>
    </source>
</evidence>
<dbReference type="PANTHER" id="PTHR43678:SF1">
    <property type="entry name" value="BETA-N-ACETYLHEXOSAMINIDASE"/>
    <property type="match status" value="1"/>
</dbReference>
<feature type="domain" description="Beta-hexosaminidase bacterial type N-terminal" evidence="5">
    <location>
        <begin position="43"/>
        <end position="168"/>
    </location>
</feature>
<dbReference type="RefSeq" id="WP_211972856.1">
    <property type="nucleotide sequence ID" value="NZ_CBFHAM010000001.1"/>
</dbReference>
<evidence type="ECO:0000256" key="2">
    <source>
        <dbReference type="ARBA" id="ARBA00022801"/>
    </source>
</evidence>
<dbReference type="Pfam" id="PF02838">
    <property type="entry name" value="Glyco_hydro_20b"/>
    <property type="match status" value="1"/>
</dbReference>
<feature type="domain" description="Glycoside hydrolase family 20 catalytic" evidence="4">
    <location>
        <begin position="173"/>
        <end position="488"/>
    </location>
</feature>
<accession>A0ABS5IY81</accession>
<organism evidence="6 7">
    <name type="scientific">Chitinophaga hostae</name>
    <dbReference type="NCBI Taxonomy" id="2831022"/>
    <lineage>
        <taxon>Bacteria</taxon>
        <taxon>Pseudomonadati</taxon>
        <taxon>Bacteroidota</taxon>
        <taxon>Chitinophagia</taxon>
        <taxon>Chitinophagales</taxon>
        <taxon>Chitinophagaceae</taxon>
        <taxon>Chitinophaga</taxon>
    </lineage>
</organism>
<dbReference type="Gene3D" id="3.20.20.80">
    <property type="entry name" value="Glycosidases"/>
    <property type="match status" value="1"/>
</dbReference>
<dbReference type="InterPro" id="IPR013320">
    <property type="entry name" value="ConA-like_dom_sf"/>
</dbReference>
<dbReference type="InterPro" id="IPR052764">
    <property type="entry name" value="GH20_Enzymes"/>
</dbReference>
<protein>
    <submittedName>
        <fullName evidence="6">Family 20 glycosylhydrolase</fullName>
    </submittedName>
</protein>
<keyword evidence="3" id="KW-0326">Glycosidase</keyword>
<evidence type="ECO:0000256" key="1">
    <source>
        <dbReference type="ARBA" id="ARBA00006285"/>
    </source>
</evidence>
<comment type="similarity">
    <text evidence="1">Belongs to the glycosyl hydrolase 20 family.</text>
</comment>
<reference evidence="6 7" key="1">
    <citation type="submission" date="2021-04" db="EMBL/GenBank/DDBJ databases">
        <title>Chitinophaga sp. nov., isolated from the rhizosphere soil.</title>
        <authorList>
            <person name="He S."/>
        </authorList>
    </citation>
    <scope>NUCLEOTIDE SEQUENCE [LARGE SCALE GENOMIC DNA]</scope>
    <source>
        <strain evidence="6 7">2R12</strain>
    </source>
</reference>
<gene>
    <name evidence="6" type="ORF">KE626_10515</name>
</gene>
<dbReference type="PANTHER" id="PTHR43678">
    <property type="entry name" value="PUTATIVE (AFU_ORTHOLOGUE AFUA_2G00640)-RELATED"/>
    <property type="match status" value="1"/>
</dbReference>
<dbReference type="Pfam" id="PF13385">
    <property type="entry name" value="Laminin_G_3"/>
    <property type="match status" value="1"/>
</dbReference>
<evidence type="ECO:0000313" key="6">
    <source>
        <dbReference type="EMBL" id="MBS0027741.1"/>
    </source>
</evidence>
<dbReference type="PRINTS" id="PR00738">
    <property type="entry name" value="GLHYDRLASE20"/>
</dbReference>
<dbReference type="Gene3D" id="3.30.379.10">
    <property type="entry name" value="Chitobiase/beta-hexosaminidase domain 2-like"/>
    <property type="match status" value="1"/>
</dbReference>
<dbReference type="InterPro" id="IPR017853">
    <property type="entry name" value="GH"/>
</dbReference>
<name>A0ABS5IY81_9BACT</name>
<sequence length="708" mass="80421">MKKQLTLAYFLKYFSVRCLQLLLLLLPLRSVFAQSRVNDIPFTIPAVHAWQGDTGSYIIPAHVKILLSSKDQQALQPYVTIFKNDLAEKYPGLPVKVEVSENPVPQKGDILFTVTTDTAQGPEAYRMVIDNSIRISGQPKGCFWATRTILQLLEQSQQHSIPRGNITDFPRWPVRGFVLDVGRKFFSMAFLREYVKFMSYYKMSDFHIHLNDAAFKQFFHNNWDSTYSAFRLESSTYPSLTAKDGHYTKAEFIALQQLADSFCVKIIPEIDVPAHSLAFTKVFPEIGSSKYGKDHLDLYNPKTYEVIDNVFKEYLQGPNPVFRGDEVHIGTDEYSKAESEQFRSFMNHYIDLVQQYGKKVRLWGSLTNNKGNTQVRTKGVTMNLWYNGYADPKEMLQLGYDVISTPDGWLYIVPAAGYYYDYLNTKNLYNKWTPAVIGDQVFDETNPQIKGGSFAVWNDHAGNGITEKDVHDRVFPAMQVLAEKMWTGKEQRLSYDTFSRHATAIGEGPGLNIRGKLNTDSLLPLSASSADKNNQLVFHHAAAGKYKGRQAVHLEASDSYVKTNTIGIGYDYTVSFYVWPEKNNKPDAVLFSSQDAVVKLKQQTSGRLGFSRENYHYSFNYTIPENKWTHLVIIGNNKGTSLYANGVLVEKMEGRVQQFPESKSKIAIVQTLFFPLQYIGGAGNSFKGYISDLKIYNKTLSEKTVTTL</sequence>
<dbReference type="InterPro" id="IPR015882">
    <property type="entry name" value="HEX_bac_N"/>
</dbReference>
<comment type="caution">
    <text evidence="6">The sequence shown here is derived from an EMBL/GenBank/DDBJ whole genome shotgun (WGS) entry which is preliminary data.</text>
</comment>
<evidence type="ECO:0000259" key="4">
    <source>
        <dbReference type="Pfam" id="PF00728"/>
    </source>
</evidence>
<evidence type="ECO:0000259" key="5">
    <source>
        <dbReference type="Pfam" id="PF02838"/>
    </source>
</evidence>
<dbReference type="InterPro" id="IPR025705">
    <property type="entry name" value="Beta_hexosaminidase_sua/sub"/>
</dbReference>
<dbReference type="SUPFAM" id="SSF51445">
    <property type="entry name" value="(Trans)glycosidases"/>
    <property type="match status" value="1"/>
</dbReference>
<proteinExistence type="inferred from homology"/>
<dbReference type="CDD" id="cd06564">
    <property type="entry name" value="GH20_DspB_LnbB-like"/>
    <property type="match status" value="1"/>
</dbReference>
<dbReference type="EMBL" id="JAGTXB010000004">
    <property type="protein sequence ID" value="MBS0027741.1"/>
    <property type="molecule type" value="Genomic_DNA"/>
</dbReference>
<evidence type="ECO:0000256" key="3">
    <source>
        <dbReference type="ARBA" id="ARBA00023295"/>
    </source>
</evidence>
<dbReference type="InterPro" id="IPR015883">
    <property type="entry name" value="Glyco_hydro_20_cat"/>
</dbReference>
<dbReference type="SUPFAM" id="SSF55545">
    <property type="entry name" value="beta-N-acetylhexosaminidase-like domain"/>
    <property type="match status" value="1"/>
</dbReference>
<dbReference type="Proteomes" id="UP000676386">
    <property type="component" value="Unassembled WGS sequence"/>
</dbReference>
<dbReference type="Pfam" id="PF00728">
    <property type="entry name" value="Glyco_hydro_20"/>
    <property type="match status" value="1"/>
</dbReference>
<dbReference type="Gene3D" id="2.60.120.200">
    <property type="match status" value="1"/>
</dbReference>